<gene>
    <name evidence="2" type="ORF">SBW85_07050</name>
</gene>
<feature type="chain" id="PRO_5047415808" description="Lipoprotein" evidence="1">
    <location>
        <begin position="23"/>
        <end position="151"/>
    </location>
</feature>
<evidence type="ECO:0000256" key="1">
    <source>
        <dbReference type="SAM" id="SignalP"/>
    </source>
</evidence>
<comment type="caution">
    <text evidence="2">The sequence shown here is derived from an EMBL/GenBank/DDBJ whole genome shotgun (WGS) entry which is preliminary data.</text>
</comment>
<accession>A0ABU4IG47</accession>
<keyword evidence="1" id="KW-0732">Signal</keyword>
<evidence type="ECO:0000313" key="3">
    <source>
        <dbReference type="Proteomes" id="UP001272325"/>
    </source>
</evidence>
<proteinExistence type="predicted"/>
<protein>
    <recommendedName>
        <fullName evidence="4">Lipoprotein</fullName>
    </recommendedName>
</protein>
<dbReference type="EMBL" id="JAWRCN010000001">
    <property type="protein sequence ID" value="MDW6017533.1"/>
    <property type="molecule type" value="Genomic_DNA"/>
</dbReference>
<keyword evidence="3" id="KW-1185">Reference proteome</keyword>
<reference evidence="2 3" key="1">
    <citation type="submission" date="2023-11" db="EMBL/GenBank/DDBJ databases">
        <title>Plant-associative lifestyle of Vibrio porteresiae and its evolutionary dynamics.</title>
        <authorList>
            <person name="Rameshkumar N."/>
            <person name="Kirti K."/>
        </authorList>
    </citation>
    <scope>NUCLEOTIDE SEQUENCE [LARGE SCALE GENOMIC DNA]</scope>
    <source>
        <strain evidence="2 3">MSSRF60</strain>
    </source>
</reference>
<sequence length="151" mass="16671">MQQKTTVLLAVSLIFTSPLSWACSYDGQFSNPFTESYPGALDVAIATQQALKSNLITSPPSLSGGQGLRRVTWWLQLMAKMPIDIPNGTYIYLVDSQLWSQYKSTNSIDIHVIPPSDEAIVVQMTETTLHNLVNKKITFLQAKELGLALQA</sequence>
<organism evidence="2 3">
    <name type="scientific">Vibrio plantisponsor</name>
    <dbReference type="NCBI Taxonomy" id="664643"/>
    <lineage>
        <taxon>Bacteria</taxon>
        <taxon>Pseudomonadati</taxon>
        <taxon>Pseudomonadota</taxon>
        <taxon>Gammaproteobacteria</taxon>
        <taxon>Vibrionales</taxon>
        <taxon>Vibrionaceae</taxon>
        <taxon>Vibrio</taxon>
    </lineage>
</organism>
<name>A0ABU4IG47_9VIBR</name>
<feature type="signal peptide" evidence="1">
    <location>
        <begin position="1"/>
        <end position="22"/>
    </location>
</feature>
<dbReference type="Proteomes" id="UP001272325">
    <property type="component" value="Unassembled WGS sequence"/>
</dbReference>
<evidence type="ECO:0008006" key="4">
    <source>
        <dbReference type="Google" id="ProtNLM"/>
    </source>
</evidence>
<dbReference type="RefSeq" id="WP_171137745.1">
    <property type="nucleotide sequence ID" value="NZ_AP024893.1"/>
</dbReference>
<evidence type="ECO:0000313" key="2">
    <source>
        <dbReference type="EMBL" id="MDW6017533.1"/>
    </source>
</evidence>